<dbReference type="GeneID" id="14904166"/>
<dbReference type="OrthoDB" id="305451at2759"/>
<feature type="transmembrane region" description="Helical" evidence="5">
    <location>
        <begin position="269"/>
        <end position="289"/>
    </location>
</feature>
<dbReference type="GO" id="GO:0031464">
    <property type="term" value="C:Cul4A-RING E3 ubiquitin ligase complex"/>
    <property type="evidence" value="ECO:0007669"/>
    <property type="project" value="TreeGrafter"/>
</dbReference>
<evidence type="ECO:0000313" key="6">
    <source>
        <dbReference type="EMBL" id="EGR28084.1"/>
    </source>
</evidence>
<protein>
    <recommendedName>
        <fullName evidence="8">Sulfite exporter TauE/SafE</fullName>
    </recommendedName>
</protein>
<evidence type="ECO:0000256" key="5">
    <source>
        <dbReference type="SAM" id="Phobius"/>
    </source>
</evidence>
<feature type="transmembrane region" description="Helical" evidence="5">
    <location>
        <begin position="75"/>
        <end position="94"/>
    </location>
</feature>
<feature type="transmembrane region" description="Helical" evidence="5">
    <location>
        <begin position="331"/>
        <end position="360"/>
    </location>
</feature>
<evidence type="ECO:0000256" key="1">
    <source>
        <dbReference type="ARBA" id="ARBA00004141"/>
    </source>
</evidence>
<comment type="subcellular location">
    <subcellularLocation>
        <location evidence="1">Membrane</location>
        <topology evidence="1">Multi-pass membrane protein</topology>
    </subcellularLocation>
</comment>
<evidence type="ECO:0000256" key="2">
    <source>
        <dbReference type="ARBA" id="ARBA00022692"/>
    </source>
</evidence>
<dbReference type="EMBL" id="GL984293">
    <property type="protein sequence ID" value="EGR28084.1"/>
    <property type="molecule type" value="Genomic_DNA"/>
</dbReference>
<organism evidence="6 7">
    <name type="scientific">Ichthyophthirius multifiliis</name>
    <name type="common">White spot disease agent</name>
    <name type="synonym">Ich</name>
    <dbReference type="NCBI Taxonomy" id="5932"/>
    <lineage>
        <taxon>Eukaryota</taxon>
        <taxon>Sar</taxon>
        <taxon>Alveolata</taxon>
        <taxon>Ciliophora</taxon>
        <taxon>Intramacronucleata</taxon>
        <taxon>Oligohymenophorea</taxon>
        <taxon>Hymenostomatida</taxon>
        <taxon>Ophryoglenina</taxon>
        <taxon>Ichthyophthirius</taxon>
    </lineage>
</organism>
<feature type="transmembrane region" description="Helical" evidence="5">
    <location>
        <begin position="397"/>
        <end position="416"/>
    </location>
</feature>
<feature type="transmembrane region" description="Helical" evidence="5">
    <location>
        <begin position="234"/>
        <end position="253"/>
    </location>
</feature>
<sequence length="470" mass="53962">MNNQLQFCNCEFNQICNAQNICVHKNLWPPNTIEICAYILIPILIGISNVGGQGGSIVRVPLLMLMLNYSQSTSVFISFIILFGSCLPNSLLLLTKRHPFKDIPLINFDLVLILLPNLIVGNIYGILLTLVVPEFITIILFILYLFAITPYFYRKGMKLYKEKKHKDQKEVYLQINLNKTIQRHNINENVNTYQDDNNSNISNYNNNIEIQSPQSQKNKQIYIRKKKLKSILPIKKILAIIATFLIIQTILMLRCSQKFDYLGIKTYNLYYYLINLFLFIVNIAMYLFFKDRFKTKSLIIQIKKQQQIDLNESQYKDNEFSLQSYKCFLQIISLGFISGVFAGLFGIGSGLTIVPALLYLKIEPTVAAATNGFITFFLSLNSVILTITDNILSLETIIVFFFIAFFGGLFISKIVYKIVERKKANYAVVFIVFGLSMLNILSNIIHLIIKGSNQGFHSLMNNEIDFCKSF</sequence>
<gene>
    <name evidence="6" type="ORF">IMG5_183410</name>
</gene>
<feature type="transmembrane region" description="Helical" evidence="5">
    <location>
        <begin position="366"/>
        <end position="385"/>
    </location>
</feature>
<dbReference type="eggNOG" id="ENOG502QWNB">
    <property type="taxonomic scope" value="Eukaryota"/>
</dbReference>
<dbReference type="GO" id="GO:0016567">
    <property type="term" value="P:protein ubiquitination"/>
    <property type="evidence" value="ECO:0007669"/>
    <property type="project" value="TreeGrafter"/>
</dbReference>
<feature type="transmembrane region" description="Helical" evidence="5">
    <location>
        <begin position="35"/>
        <end position="55"/>
    </location>
</feature>
<evidence type="ECO:0000256" key="3">
    <source>
        <dbReference type="ARBA" id="ARBA00022989"/>
    </source>
</evidence>
<feature type="transmembrane region" description="Helical" evidence="5">
    <location>
        <begin position="106"/>
        <end position="129"/>
    </location>
</feature>
<evidence type="ECO:0008006" key="8">
    <source>
        <dbReference type="Google" id="ProtNLM"/>
    </source>
</evidence>
<evidence type="ECO:0000256" key="4">
    <source>
        <dbReference type="ARBA" id="ARBA00023136"/>
    </source>
</evidence>
<keyword evidence="7" id="KW-1185">Reference proteome</keyword>
<dbReference type="AlphaFoldDB" id="G0R361"/>
<reference evidence="6 7" key="1">
    <citation type="submission" date="2011-07" db="EMBL/GenBank/DDBJ databases">
        <authorList>
            <person name="Coyne R."/>
            <person name="Brami D."/>
            <person name="Johnson J."/>
            <person name="Hostetler J."/>
            <person name="Hannick L."/>
            <person name="Clark T."/>
            <person name="Cassidy-Hanley D."/>
            <person name="Inman J."/>
        </authorList>
    </citation>
    <scope>NUCLEOTIDE SEQUENCE [LARGE SCALE GENOMIC DNA]</scope>
    <source>
        <strain evidence="6 7">G5</strain>
    </source>
</reference>
<dbReference type="STRING" id="857967.G0R361"/>
<dbReference type="Pfam" id="PF01925">
    <property type="entry name" value="TauE"/>
    <property type="match status" value="1"/>
</dbReference>
<dbReference type="InterPro" id="IPR002781">
    <property type="entry name" value="TM_pro_TauE-like"/>
</dbReference>
<keyword evidence="2 5" id="KW-0812">Transmembrane</keyword>
<keyword evidence="4 5" id="KW-0472">Membrane</keyword>
<evidence type="ECO:0000313" key="7">
    <source>
        <dbReference type="Proteomes" id="UP000008983"/>
    </source>
</evidence>
<accession>G0R361</accession>
<dbReference type="InParanoid" id="G0R361"/>
<dbReference type="GO" id="GO:0016020">
    <property type="term" value="C:membrane"/>
    <property type="evidence" value="ECO:0007669"/>
    <property type="project" value="UniProtKB-SubCell"/>
</dbReference>
<dbReference type="Proteomes" id="UP000008983">
    <property type="component" value="Unassembled WGS sequence"/>
</dbReference>
<proteinExistence type="predicted"/>
<dbReference type="PANTHER" id="PTHR14255">
    <property type="entry name" value="CEREBLON"/>
    <property type="match status" value="1"/>
</dbReference>
<feature type="transmembrane region" description="Helical" evidence="5">
    <location>
        <begin position="428"/>
        <end position="449"/>
    </location>
</feature>
<dbReference type="PANTHER" id="PTHR14255:SF3">
    <property type="entry name" value="SULFITE EXPORTER TAUE_SAFE FAMILY PROTEIN 5-RELATED"/>
    <property type="match status" value="1"/>
</dbReference>
<feature type="transmembrane region" description="Helical" evidence="5">
    <location>
        <begin position="135"/>
        <end position="153"/>
    </location>
</feature>
<dbReference type="RefSeq" id="XP_004027429.1">
    <property type="nucleotide sequence ID" value="XM_004027380.1"/>
</dbReference>
<keyword evidence="3 5" id="KW-1133">Transmembrane helix</keyword>
<dbReference type="OMA" id="IPIMTIV"/>
<name>G0R361_ICHMU</name>